<sequence>MTDATDLTTHETDEEDVPSVAETLEGLARMYLRAGASPLPVNPATFGWQSTAGVLAALSARMLHFLHGVDPKYGAAFAGFYHGPTGDGPHPLGVGLWVERNIAQPAGADINAWVADAKQEAETAFAYTSRPTSIADLGILLGDDALALLINGLGASWEEWEEHGSTRRVCFLPGCTREVDLVKAWSGEDREQSEGWKSAPAVGFGCPDHVSRLWAGEHQHQPAWTKENIDSTAQLTCTCGWASGKVAFRGHGITLYQVHALEVLGAQG</sequence>
<comment type="caution">
    <text evidence="1">The sequence shown here is derived from an EMBL/GenBank/DDBJ whole genome shotgun (WGS) entry which is preliminary data.</text>
</comment>
<dbReference type="AlphaFoldDB" id="A0A9X1PS08"/>
<name>A0A9X1PS08_STRM4</name>
<dbReference type="RefSeq" id="WP_234760760.1">
    <property type="nucleotide sequence ID" value="NZ_JAKEIP010000005.1"/>
</dbReference>
<dbReference type="Proteomes" id="UP001139384">
    <property type="component" value="Unassembled WGS sequence"/>
</dbReference>
<proteinExistence type="predicted"/>
<keyword evidence="2" id="KW-1185">Reference proteome</keyword>
<reference evidence="1" key="1">
    <citation type="submission" date="2022-01" db="EMBL/GenBank/DDBJ databases">
        <title>Draft Genome Sequences of Seven Type Strains of the Genus Streptomyces.</title>
        <authorList>
            <person name="Aziz S."/>
            <person name="Coretto E."/>
            <person name="Chronakova A."/>
            <person name="Sproer C."/>
            <person name="Huber K."/>
            <person name="Nouioui I."/>
            <person name="Gross H."/>
        </authorList>
    </citation>
    <scope>NUCLEOTIDE SEQUENCE</scope>
    <source>
        <strain evidence="1">DSM 103493</strain>
    </source>
</reference>
<protein>
    <submittedName>
        <fullName evidence="1">Uncharacterized protein</fullName>
    </submittedName>
</protein>
<gene>
    <name evidence="1" type="ORF">L0P92_02570</name>
</gene>
<accession>A0A9X1PS08</accession>
<organism evidence="1 2">
    <name type="scientific">Streptomyces muensis</name>
    <dbReference type="NCBI Taxonomy" id="1077944"/>
    <lineage>
        <taxon>Bacteria</taxon>
        <taxon>Bacillati</taxon>
        <taxon>Actinomycetota</taxon>
        <taxon>Actinomycetes</taxon>
        <taxon>Kitasatosporales</taxon>
        <taxon>Streptomycetaceae</taxon>
        <taxon>Streptomyces</taxon>
    </lineage>
</organism>
<dbReference type="EMBL" id="JAKEIP010000005">
    <property type="protein sequence ID" value="MCF1592455.1"/>
    <property type="molecule type" value="Genomic_DNA"/>
</dbReference>
<evidence type="ECO:0000313" key="1">
    <source>
        <dbReference type="EMBL" id="MCF1592455.1"/>
    </source>
</evidence>
<evidence type="ECO:0000313" key="2">
    <source>
        <dbReference type="Proteomes" id="UP001139384"/>
    </source>
</evidence>